<evidence type="ECO:0000259" key="14">
    <source>
        <dbReference type="PROSITE" id="PS50929"/>
    </source>
</evidence>
<feature type="transmembrane region" description="Helical" evidence="11">
    <location>
        <begin position="1828"/>
        <end position="1848"/>
    </location>
</feature>
<feature type="transmembrane region" description="Helical" evidence="11">
    <location>
        <begin position="182"/>
        <end position="200"/>
    </location>
</feature>
<keyword evidence="8 11" id="KW-0472">Membrane</keyword>
<feature type="transmembrane region" description="Helical" evidence="11">
    <location>
        <begin position="1743"/>
        <end position="1761"/>
    </location>
</feature>
<feature type="region of interest" description="Disordered" evidence="10">
    <location>
        <begin position="643"/>
        <end position="672"/>
    </location>
</feature>
<feature type="transmembrane region" description="Helical" evidence="11">
    <location>
        <begin position="1800"/>
        <end position="1822"/>
    </location>
</feature>
<keyword evidence="6" id="KW-0067">ATP-binding</keyword>
<dbReference type="PROSITE" id="PS00211">
    <property type="entry name" value="ABC_TRANSPORTER_1"/>
    <property type="match status" value="2"/>
</dbReference>
<evidence type="ECO:0000256" key="3">
    <source>
        <dbReference type="ARBA" id="ARBA00022448"/>
    </source>
</evidence>
<dbReference type="InterPro" id="IPR036640">
    <property type="entry name" value="ABC1_TM_sf"/>
</dbReference>
<keyword evidence="4 11" id="KW-0812">Transmembrane</keyword>
<feature type="transmembrane region" description="Helical" evidence="11">
    <location>
        <begin position="2083"/>
        <end position="2102"/>
    </location>
</feature>
<dbReference type="PROSITE" id="PS50929">
    <property type="entry name" value="ABC_TM1F"/>
    <property type="match status" value="2"/>
</dbReference>
<evidence type="ECO:0000256" key="1">
    <source>
        <dbReference type="ARBA" id="ARBA00004141"/>
    </source>
</evidence>
<proteinExistence type="inferred from homology"/>
<feature type="transmembrane region" description="Helical" evidence="11">
    <location>
        <begin position="1268"/>
        <end position="1289"/>
    </location>
</feature>
<dbReference type="InterPro" id="IPR020846">
    <property type="entry name" value="MFS_dom"/>
</dbReference>
<dbReference type="SMART" id="SM00382">
    <property type="entry name" value="AAA"/>
    <property type="match status" value="2"/>
</dbReference>
<dbReference type="CDD" id="cd03244">
    <property type="entry name" value="ABCC_MRP_domain2"/>
    <property type="match status" value="1"/>
</dbReference>
<keyword evidence="3" id="KW-0813">Transport</keyword>
<keyword evidence="5" id="KW-0547">Nucleotide-binding</keyword>
<dbReference type="InterPro" id="IPR036259">
    <property type="entry name" value="MFS_trans_sf"/>
</dbReference>
<comment type="catalytic activity">
    <reaction evidence="9">
        <text>myo-inositol(out) + H(+)(out) = myo-inositol(in) + H(+)(in)</text>
        <dbReference type="Rhea" id="RHEA:60364"/>
        <dbReference type="ChEBI" id="CHEBI:15378"/>
        <dbReference type="ChEBI" id="CHEBI:17268"/>
    </reaction>
</comment>
<evidence type="ECO:0000259" key="13">
    <source>
        <dbReference type="PROSITE" id="PS50893"/>
    </source>
</evidence>
<feature type="transmembrane region" description="Helical" evidence="11">
    <location>
        <begin position="76"/>
        <end position="99"/>
    </location>
</feature>
<accession>A0A0F7SXS3</accession>
<dbReference type="InterPro" id="IPR027417">
    <property type="entry name" value="P-loop_NTPase"/>
</dbReference>
<feature type="transmembrane region" description="Helical" evidence="11">
    <location>
        <begin position="554"/>
        <end position="570"/>
    </location>
</feature>
<dbReference type="SUPFAM" id="SSF103473">
    <property type="entry name" value="MFS general substrate transporter"/>
    <property type="match status" value="1"/>
</dbReference>
<dbReference type="PANTHER" id="PTHR24223">
    <property type="entry name" value="ATP-BINDING CASSETTE SUB-FAMILY C"/>
    <property type="match status" value="1"/>
</dbReference>
<dbReference type="InterPro" id="IPR005829">
    <property type="entry name" value="Sugar_transporter_CS"/>
</dbReference>
<feature type="domain" description="ABC transporter" evidence="13">
    <location>
        <begin position="1337"/>
        <end position="1605"/>
    </location>
</feature>
<evidence type="ECO:0000256" key="10">
    <source>
        <dbReference type="SAM" id="MobiDB-lite"/>
    </source>
</evidence>
<protein>
    <submittedName>
        <fullName evidence="15">Multidrug resistance-associated protein/mitoxantrone resistance protein, ABC superfamily</fullName>
    </submittedName>
</protein>
<feature type="domain" description="ABC transporter" evidence="13">
    <location>
        <begin position="661"/>
        <end position="898"/>
    </location>
</feature>
<dbReference type="PROSITE" id="PS00216">
    <property type="entry name" value="SUGAR_TRANSPORT_1"/>
    <property type="match status" value="1"/>
</dbReference>
<feature type="transmembrane region" description="Helical" evidence="11">
    <location>
        <begin position="1056"/>
        <end position="1079"/>
    </location>
</feature>
<dbReference type="CDD" id="cd18596">
    <property type="entry name" value="ABC_6TM_VMR1_D1_like"/>
    <property type="match status" value="1"/>
</dbReference>
<evidence type="ECO:0000259" key="12">
    <source>
        <dbReference type="PROSITE" id="PS50850"/>
    </source>
</evidence>
<feature type="transmembrane region" description="Helical" evidence="11">
    <location>
        <begin position="435"/>
        <end position="457"/>
    </location>
</feature>
<dbReference type="InterPro" id="IPR050173">
    <property type="entry name" value="ABC_transporter_C-like"/>
</dbReference>
<dbReference type="Pfam" id="PF00005">
    <property type="entry name" value="ABC_tran"/>
    <property type="match status" value="2"/>
</dbReference>
<dbReference type="SUPFAM" id="SSF52540">
    <property type="entry name" value="P-loop containing nucleoside triphosphate hydrolases"/>
    <property type="match status" value="2"/>
</dbReference>
<dbReference type="GO" id="GO:0016020">
    <property type="term" value="C:membrane"/>
    <property type="evidence" value="ECO:0007669"/>
    <property type="project" value="UniProtKB-SubCell"/>
</dbReference>
<comment type="similarity">
    <text evidence="2">Belongs to the major facilitator superfamily. Sugar transporter (TC 2.A.1.1) family.</text>
</comment>
<dbReference type="InterPro" id="IPR003593">
    <property type="entry name" value="AAA+_ATPase"/>
</dbReference>
<feature type="compositionally biased region" description="Low complexity" evidence="10">
    <location>
        <begin position="653"/>
        <end position="664"/>
    </location>
</feature>
<evidence type="ECO:0000256" key="7">
    <source>
        <dbReference type="ARBA" id="ARBA00022989"/>
    </source>
</evidence>
<dbReference type="Gene3D" id="1.20.1250.20">
    <property type="entry name" value="MFS general substrate transporter like domains"/>
    <property type="match status" value="1"/>
</dbReference>
<evidence type="ECO:0000256" key="4">
    <source>
        <dbReference type="ARBA" id="ARBA00022692"/>
    </source>
</evidence>
<feature type="transmembrane region" description="Helical" evidence="11">
    <location>
        <begin position="2040"/>
        <end position="2063"/>
    </location>
</feature>
<name>A0A0F7SXS3_PHARH</name>
<feature type="domain" description="Major facilitator superfamily (MFS) profile" evidence="12">
    <location>
        <begin position="1661"/>
        <end position="2105"/>
    </location>
</feature>
<comment type="subcellular location">
    <subcellularLocation>
        <location evidence="1">Membrane</location>
        <topology evidence="1">Multi-pass membrane protein</topology>
    </subcellularLocation>
</comment>
<dbReference type="GO" id="GO:0016887">
    <property type="term" value="F:ATP hydrolysis activity"/>
    <property type="evidence" value="ECO:0007669"/>
    <property type="project" value="InterPro"/>
</dbReference>
<feature type="transmembrane region" description="Helical" evidence="11">
    <location>
        <begin position="20"/>
        <end position="38"/>
    </location>
</feature>
<dbReference type="Gene3D" id="1.20.1560.10">
    <property type="entry name" value="ABC transporter type 1, transmembrane domain"/>
    <property type="match status" value="2"/>
</dbReference>
<evidence type="ECO:0000256" key="2">
    <source>
        <dbReference type="ARBA" id="ARBA00010992"/>
    </source>
</evidence>
<dbReference type="Pfam" id="PF00664">
    <property type="entry name" value="ABC_membrane"/>
    <property type="match status" value="2"/>
</dbReference>
<dbReference type="PROSITE" id="PS50850">
    <property type="entry name" value="MFS"/>
    <property type="match status" value="1"/>
</dbReference>
<evidence type="ECO:0000256" key="5">
    <source>
        <dbReference type="ARBA" id="ARBA00022741"/>
    </source>
</evidence>
<sequence>MLSSHGYGHDSKLSYINPGVSFIVLYVIPSLLTIPRVVPSKLSYYLFDIPLKYLGRDLTLKDLYPDRNTSARGLPVWKVTVLTLGGLGLTLCYGARACWAFWSNISAHRQIAGADAALGICWLYTAIYPTLYPKQTLYLIVFVFHILQFVLSCLTLIALFLKPSLSLPVFIPHDPTLRQSEIVLSILSAVVSAALIIVSLSSPVETLPASYEREKQVEIEGKNHMGPSPEDGCSLWGWISFNWVKPLISKGSSGYMKDSDVYTLSPTQRSKPLYQKFKETARLGLLRRLCMAHGFDLSMTCVLTFVAVMLQYTAPYLIKQIIEALADSTPEKISSAYLYAGLALLVSFLKAQADLNHLWLSRRACVRIKSQLGSAIYEKALKRKDKSGVFESDGSAGTGKIVNLMSGDATEVAYMVTIINRLYGAPFEIIVCCTFLYTILSWSAFAGLLILIAVMPLNTVVSRSEVKIEKEMLDAKDKRINITNELVDAIKFIKFFAWERQWNKRVTDARQVELNVMIRARINATLFQILWSLTPMLVTIVSFLSFIILEHGELTVGVAFTAISLFSMLLKYPLIRLPLNIVPMTIVSLFKAHVAVKRVDDFLNEDEVPDFVSSLKEVVNPALRDPTDDTIGFVGGTFRWTTGVSSTDKRDSPSAPATISSPTSDVTESSTTPTVRFELTDLSFVFPTGKLTIVTGHTGAGKSALLYALLGEMETIKGNILLPKNTTVVDKHGLTNSISYAGQKAWLQNMSIKENILFSSPLDKKRYTDVLKACCLGPDLKMLEDGDDTEIGAKGVSLSGGQKARVALARAIYSRAKHILLDDPFAAVDSHTAAALVADCLAGPFCANRTVIIVSHHVELLLPTATCLIRLVEGRVEAQGTIAELRAAGHLAEIVATEQKEVPDESSVMPKDGSTAEEIAAVEGEDTADELAEPKNKARKMVEDEEREVGNIGWSTYSTYFRARSWWLWAINVVLLFLSANTDLVERWWIKEWTNAYSESVQQPRAYIPTDYLSIPDQSSQSSFYLPAGMNTTVSQPVEYGTLTKMSRPSANEHPLYYLGIYAAISLGFAVLVVVRGVIGFWGSYRASKTLHAQMLSSVIRATTRWFDVTPSGRIVNRFSRDQGTIDREVSDSLEVVVDFAFALLGAVALIGSIVPWFLVPATVLGYCYWRFSVDYIRCGRDLKRMEATAQSPIFSGFSETLEGVVTIRAFSSEKRFMENLQTQIDKASACFYFIWMLNRWLFLRFDCLGGIAIFATSILTLQSGVSGGWGGMAILSSQGFVMAVYWLCRYWSELEMQMNSVERVNDYLNIPQEPPNIIEGHRPPAYWPSHSSETLIHVEDLVVSYSPELPPVVHGISFDIRPREKIGLIGRTGSGKSTLGMSLLRFSDPISGKILIDGIDITSIGLEDLRSKITIIPQDAVLFSGTIRDNLDPFKEHDDATLLEALERVQLGKTRSFASSQVSSNSNLVGIEQSMKDGALKANSEESNAIRANITLDTEVSTGGANFSQGQRQLLAMCRALLRNSSIIIMDEATASVDFETDNILQKTIREEFKDSCLITIAHRLTSIIDYDRLLVLDHGRLKEFASPYELLTKPQVEMRAKKIRTGQVRTEELCFPCNLPVALLIHGTLDHLTPIPIIPSHPIQLFMSASSSKLRVKSLIAWVCITSLIFGFHISALNASQSTMICDGPESSQDSPRPSSACISTIQFGYLTSAYTLGGLFGLILVPFLPKTNSKLIIRPLLGWSLVTLSGELIQIYTTQWKVMAVGRAVIGIGAMGGIACVPPALASLSVQGAGGKVGVLHQLGIVLGILFAQSLGLYYHGSRKAILYVSIIVSVFQIFSSVFLPDPTSLQLGEKNTTPSADASLSEEEEGLLSASERVEHGTEDEVEQVEVEEDRMEVWEMLKEKEIRRGVVVVISAMSLQQLSGINAVMFYSTSILAPLFPSSANLLAVYITAFNVLLTFPSIILIDSLGRKTLLVGSALGMALSASLLGWGLNEQRGDIAAIGVFGFVGCQSLGLGPVPYVLVGELVPVRARAALSSTALLLNTLSNLLVGVLFLPIQKALSKTNPQSDLPEGTGNVFGLFAACLILGAVGLIKGFRSG</sequence>
<dbReference type="InterPro" id="IPR017871">
    <property type="entry name" value="ABC_transporter-like_CS"/>
</dbReference>
<evidence type="ECO:0000256" key="9">
    <source>
        <dbReference type="ARBA" id="ARBA00049119"/>
    </source>
</evidence>
<dbReference type="PANTHER" id="PTHR24223:SF415">
    <property type="entry name" value="FI20190P1"/>
    <property type="match status" value="1"/>
</dbReference>
<feature type="transmembrane region" description="Helical" evidence="11">
    <location>
        <begin position="2005"/>
        <end position="2028"/>
    </location>
</feature>
<feature type="transmembrane region" description="Helical" evidence="11">
    <location>
        <begin position="1140"/>
        <end position="1170"/>
    </location>
</feature>
<feature type="transmembrane region" description="Helical" evidence="11">
    <location>
        <begin position="526"/>
        <end position="548"/>
    </location>
</feature>
<dbReference type="EMBL" id="LN483332">
    <property type="protein sequence ID" value="CED85003.1"/>
    <property type="molecule type" value="Genomic_DNA"/>
</dbReference>
<dbReference type="InterPro" id="IPR003439">
    <property type="entry name" value="ABC_transporter-like_ATP-bd"/>
</dbReference>
<feature type="domain" description="ABC transmembrane type-1" evidence="14">
    <location>
        <begin position="1043"/>
        <end position="1297"/>
    </location>
</feature>
<dbReference type="InterPro" id="IPR003663">
    <property type="entry name" value="Sugar/inositol_transpt"/>
</dbReference>
<organism evidence="15">
    <name type="scientific">Phaffia rhodozyma</name>
    <name type="common">Yeast</name>
    <name type="synonym">Xanthophyllomyces dendrorhous</name>
    <dbReference type="NCBI Taxonomy" id="264483"/>
    <lineage>
        <taxon>Eukaryota</taxon>
        <taxon>Fungi</taxon>
        <taxon>Dikarya</taxon>
        <taxon>Basidiomycota</taxon>
        <taxon>Agaricomycotina</taxon>
        <taxon>Tremellomycetes</taxon>
        <taxon>Cystofilobasidiales</taxon>
        <taxon>Mrakiaceae</taxon>
        <taxon>Phaffia</taxon>
    </lineage>
</organism>
<dbReference type="SUPFAM" id="SSF90123">
    <property type="entry name" value="ABC transporter transmembrane region"/>
    <property type="match status" value="2"/>
</dbReference>
<dbReference type="InterPro" id="IPR005828">
    <property type="entry name" value="MFS_sugar_transport-like"/>
</dbReference>
<evidence type="ECO:0000256" key="8">
    <source>
        <dbReference type="ARBA" id="ARBA00023136"/>
    </source>
</evidence>
<feature type="domain" description="ABC transmembrane type-1" evidence="14">
    <location>
        <begin position="302"/>
        <end position="570"/>
    </location>
</feature>
<evidence type="ECO:0000313" key="15">
    <source>
        <dbReference type="EMBL" id="CED85003.1"/>
    </source>
</evidence>
<feature type="transmembrane region" description="Helical" evidence="11">
    <location>
        <begin position="1978"/>
        <end position="1999"/>
    </location>
</feature>
<dbReference type="InterPro" id="IPR011527">
    <property type="entry name" value="ABC1_TM_dom"/>
</dbReference>
<keyword evidence="7 11" id="KW-1133">Transmembrane helix</keyword>
<feature type="transmembrane region" description="Helical" evidence="11">
    <location>
        <begin position="1242"/>
        <end position="1262"/>
    </location>
</feature>
<dbReference type="Gene3D" id="3.40.50.300">
    <property type="entry name" value="P-loop containing nucleotide triphosphate hydrolases"/>
    <property type="match status" value="2"/>
</dbReference>
<feature type="transmembrane region" description="Helical" evidence="11">
    <location>
        <begin position="1949"/>
        <end position="1971"/>
    </location>
</feature>
<feature type="transmembrane region" description="Helical" evidence="11">
    <location>
        <begin position="1661"/>
        <end position="1681"/>
    </location>
</feature>
<evidence type="ECO:0000256" key="11">
    <source>
        <dbReference type="SAM" id="Phobius"/>
    </source>
</evidence>
<dbReference type="GO" id="GO:0005524">
    <property type="term" value="F:ATP binding"/>
    <property type="evidence" value="ECO:0007669"/>
    <property type="project" value="UniProtKB-KW"/>
</dbReference>
<dbReference type="PROSITE" id="PS50893">
    <property type="entry name" value="ABC_TRANSPORTER_2"/>
    <property type="match status" value="2"/>
</dbReference>
<evidence type="ECO:0000256" key="6">
    <source>
        <dbReference type="ARBA" id="ARBA00022840"/>
    </source>
</evidence>
<dbReference type="Pfam" id="PF00083">
    <property type="entry name" value="Sugar_tr"/>
    <property type="match status" value="1"/>
</dbReference>
<feature type="transmembrane region" description="Helical" evidence="11">
    <location>
        <begin position="1710"/>
        <end position="1731"/>
    </location>
</feature>
<dbReference type="CDD" id="cd18604">
    <property type="entry name" value="ABC_6TM_VMR1_D2_like"/>
    <property type="match status" value="1"/>
</dbReference>
<feature type="transmembrane region" description="Helical" evidence="11">
    <location>
        <begin position="111"/>
        <end position="131"/>
    </location>
</feature>
<feature type="transmembrane region" description="Helical" evidence="11">
    <location>
        <begin position="137"/>
        <end position="161"/>
    </location>
</feature>
<feature type="transmembrane region" description="Helical" evidence="11">
    <location>
        <begin position="1767"/>
        <end position="1788"/>
    </location>
</feature>
<feature type="transmembrane region" description="Helical" evidence="11">
    <location>
        <begin position="1915"/>
        <end position="1937"/>
    </location>
</feature>
<dbReference type="FunFam" id="3.40.50.300:FF:001354">
    <property type="entry name" value="ATP-binding cassette (ABC) transporter, putative"/>
    <property type="match status" value="1"/>
</dbReference>
<dbReference type="CDD" id="cd03250">
    <property type="entry name" value="ABCC_MRP_domain1"/>
    <property type="match status" value="1"/>
</dbReference>
<reference evidence="15" key="1">
    <citation type="submission" date="2014-08" db="EMBL/GenBank/DDBJ databases">
        <authorList>
            <person name="Sharma Rahul"/>
            <person name="Thines Marco"/>
        </authorList>
    </citation>
    <scope>NUCLEOTIDE SEQUENCE</scope>
</reference>
<dbReference type="GO" id="GO:0140359">
    <property type="term" value="F:ABC-type transporter activity"/>
    <property type="evidence" value="ECO:0007669"/>
    <property type="project" value="InterPro"/>
</dbReference>
<dbReference type="PRINTS" id="PR00171">
    <property type="entry name" value="SUGRTRNSPORT"/>
</dbReference>